<gene>
    <name evidence="2" type="primary">parB_1</name>
    <name evidence="2" type="ORF">NCTC9177_07463</name>
</gene>
<dbReference type="PANTHER" id="PTHR38973">
    <property type="entry name" value="PLASMID PARTITIONING CONTROL PROTEIN-RELATED"/>
    <property type="match status" value="1"/>
</dbReference>
<organism evidence="2 3">
    <name type="scientific">Klebsiella variicola</name>
    <dbReference type="NCBI Taxonomy" id="244366"/>
    <lineage>
        <taxon>Bacteria</taxon>
        <taxon>Pseudomonadati</taxon>
        <taxon>Pseudomonadota</taxon>
        <taxon>Gammaproteobacteria</taxon>
        <taxon>Enterobacterales</taxon>
        <taxon>Enterobacteriaceae</taxon>
        <taxon>Klebsiella/Raoultella group</taxon>
        <taxon>Klebsiella</taxon>
        <taxon>Klebsiella pneumoniae complex</taxon>
    </lineage>
</organism>
<keyword evidence="1" id="KW-0238">DNA-binding</keyword>
<protein>
    <submittedName>
        <fullName evidence="2">Plasmid partition parB protein</fullName>
    </submittedName>
</protein>
<dbReference type="EMBL" id="UGKR01000004">
    <property type="protein sequence ID" value="STV77915.1"/>
    <property type="molecule type" value="Genomic_DNA"/>
</dbReference>
<dbReference type="PANTHER" id="PTHR38973:SF1">
    <property type="entry name" value="PLASMID PARTITION PROTEIN B"/>
    <property type="match status" value="1"/>
</dbReference>
<evidence type="ECO:0000313" key="2">
    <source>
        <dbReference type="EMBL" id="STV77915.1"/>
    </source>
</evidence>
<dbReference type="AlphaFoldDB" id="A0A7H4N4B2"/>
<dbReference type="GO" id="GO:0003677">
    <property type="term" value="F:DNA binding"/>
    <property type="evidence" value="ECO:0007669"/>
    <property type="project" value="UniProtKB-KW"/>
</dbReference>
<comment type="caution">
    <text evidence="2">The sequence shown here is derived from an EMBL/GenBank/DDBJ whole genome shotgun (WGS) entry which is preliminary data.</text>
</comment>
<evidence type="ECO:0000256" key="1">
    <source>
        <dbReference type="ARBA" id="ARBA00023125"/>
    </source>
</evidence>
<reference evidence="2 3" key="1">
    <citation type="submission" date="2018-06" db="EMBL/GenBank/DDBJ databases">
        <authorList>
            <consortium name="Pathogen Informatics"/>
            <person name="Doyle S."/>
        </authorList>
    </citation>
    <scope>NUCLEOTIDE SEQUENCE [LARGE SCALE GENOMIC DNA]</scope>
    <source>
        <strain evidence="2 3">NCTC9177</strain>
    </source>
</reference>
<dbReference type="Proteomes" id="UP000254545">
    <property type="component" value="Unassembled WGS sequence"/>
</dbReference>
<accession>A0A7H4N4B2</accession>
<sequence length="99" mass="11404">MAEMTDTGRSQVFTLKTGRKVTFRFVRVPASEVESKTFVNQENNGRDQLALTRESLKSIIQTIKFQQFFPCIGIKQSERIEILDGSRRRASANFCPYRP</sequence>
<name>A0A7H4N4B2_KLEVA</name>
<proteinExistence type="predicted"/>
<evidence type="ECO:0000313" key="3">
    <source>
        <dbReference type="Proteomes" id="UP000254545"/>
    </source>
</evidence>